<dbReference type="EMBL" id="JAQIZZ010000008">
    <property type="protein sequence ID" value="KAJ5523950.1"/>
    <property type="molecule type" value="Genomic_DNA"/>
</dbReference>
<keyword evidence="2" id="KW-0732">Signal</keyword>
<name>A0AAD6CJW0_9EURO</name>
<evidence type="ECO:0008006" key="5">
    <source>
        <dbReference type="Google" id="ProtNLM"/>
    </source>
</evidence>
<evidence type="ECO:0000256" key="1">
    <source>
        <dbReference type="SAM" id="MobiDB-lite"/>
    </source>
</evidence>
<protein>
    <recommendedName>
        <fullName evidence="5">Ricin B lectin domain-containing protein</fullName>
    </recommendedName>
</protein>
<sequence>MKAIFALSALAAFSKSAYSLADGLHLISTGQDNQLYLTAPDPPGPLVFTKPESDNRDNQTWYIKARDDTGTYSIATFDEKLFVTCASDENSICQESTDVQYFKITAVDPGDPDVYEITTEDDANLSAADDERLEASSSHDGSNLFYIRD</sequence>
<evidence type="ECO:0000256" key="2">
    <source>
        <dbReference type="SAM" id="SignalP"/>
    </source>
</evidence>
<dbReference type="SUPFAM" id="SSF50370">
    <property type="entry name" value="Ricin B-like lectins"/>
    <property type="match status" value="1"/>
</dbReference>
<accession>A0AAD6CJW0</accession>
<dbReference type="InterPro" id="IPR035992">
    <property type="entry name" value="Ricin_B-like_lectins"/>
</dbReference>
<dbReference type="Gene3D" id="2.80.10.50">
    <property type="match status" value="1"/>
</dbReference>
<proteinExistence type="predicted"/>
<gene>
    <name evidence="3" type="ORF">N7494_010600</name>
</gene>
<dbReference type="Proteomes" id="UP001220324">
    <property type="component" value="Unassembled WGS sequence"/>
</dbReference>
<feature type="signal peptide" evidence="2">
    <location>
        <begin position="1"/>
        <end position="19"/>
    </location>
</feature>
<feature type="region of interest" description="Disordered" evidence="1">
    <location>
        <begin position="128"/>
        <end position="149"/>
    </location>
</feature>
<evidence type="ECO:0000313" key="4">
    <source>
        <dbReference type="Proteomes" id="UP001220324"/>
    </source>
</evidence>
<organism evidence="3 4">
    <name type="scientific">Penicillium frequentans</name>
    <dbReference type="NCBI Taxonomy" id="3151616"/>
    <lineage>
        <taxon>Eukaryota</taxon>
        <taxon>Fungi</taxon>
        <taxon>Dikarya</taxon>
        <taxon>Ascomycota</taxon>
        <taxon>Pezizomycotina</taxon>
        <taxon>Eurotiomycetes</taxon>
        <taxon>Eurotiomycetidae</taxon>
        <taxon>Eurotiales</taxon>
        <taxon>Aspergillaceae</taxon>
        <taxon>Penicillium</taxon>
    </lineage>
</organism>
<evidence type="ECO:0000313" key="3">
    <source>
        <dbReference type="EMBL" id="KAJ5523950.1"/>
    </source>
</evidence>
<reference evidence="3 4" key="1">
    <citation type="journal article" date="2023" name="IMA Fungus">
        <title>Comparative genomic study of the Penicillium genus elucidates a diverse pangenome and 15 lateral gene transfer events.</title>
        <authorList>
            <person name="Petersen C."/>
            <person name="Sorensen T."/>
            <person name="Nielsen M.R."/>
            <person name="Sondergaard T.E."/>
            <person name="Sorensen J.L."/>
            <person name="Fitzpatrick D.A."/>
            <person name="Frisvad J.C."/>
            <person name="Nielsen K.L."/>
        </authorList>
    </citation>
    <scope>NUCLEOTIDE SEQUENCE [LARGE SCALE GENOMIC DNA]</scope>
    <source>
        <strain evidence="3 4">IBT 35679</strain>
    </source>
</reference>
<dbReference type="AlphaFoldDB" id="A0AAD6CJW0"/>
<keyword evidence="4" id="KW-1185">Reference proteome</keyword>
<feature type="chain" id="PRO_5042171902" description="Ricin B lectin domain-containing protein" evidence="2">
    <location>
        <begin position="20"/>
        <end position="149"/>
    </location>
</feature>
<comment type="caution">
    <text evidence="3">The sequence shown here is derived from an EMBL/GenBank/DDBJ whole genome shotgun (WGS) entry which is preliminary data.</text>
</comment>